<accession>A0A8J2QCM2</accession>
<sequence length="83" mass="9047">MTFMVERAAMRTPEVDTRDAAVGVKQISLETLLESRLCVSWQQVVRPVGQPVDQPVEQTVSLPRSPSSLLHPSPPSISPSASH</sequence>
<dbReference type="AlphaFoldDB" id="A0A8J2QCM2"/>
<reference evidence="2" key="1">
    <citation type="submission" date="2021-09" db="EMBL/GenBank/DDBJ databases">
        <authorList>
            <person name="Martin H S."/>
        </authorList>
    </citation>
    <scope>NUCLEOTIDE SEQUENCE</scope>
</reference>
<evidence type="ECO:0000256" key="1">
    <source>
        <dbReference type="SAM" id="MobiDB-lite"/>
    </source>
</evidence>
<protein>
    <submittedName>
        <fullName evidence="2">(African queen) hypothetical protein</fullName>
    </submittedName>
</protein>
<dbReference type="Proteomes" id="UP000789524">
    <property type="component" value="Unassembled WGS sequence"/>
</dbReference>
<organism evidence="2 3">
    <name type="scientific">Danaus chrysippus</name>
    <name type="common">African queen</name>
    <dbReference type="NCBI Taxonomy" id="151541"/>
    <lineage>
        <taxon>Eukaryota</taxon>
        <taxon>Metazoa</taxon>
        <taxon>Ecdysozoa</taxon>
        <taxon>Arthropoda</taxon>
        <taxon>Hexapoda</taxon>
        <taxon>Insecta</taxon>
        <taxon>Pterygota</taxon>
        <taxon>Neoptera</taxon>
        <taxon>Endopterygota</taxon>
        <taxon>Lepidoptera</taxon>
        <taxon>Glossata</taxon>
        <taxon>Ditrysia</taxon>
        <taxon>Papilionoidea</taxon>
        <taxon>Nymphalidae</taxon>
        <taxon>Danainae</taxon>
        <taxon>Danaini</taxon>
        <taxon>Danaina</taxon>
        <taxon>Danaus</taxon>
        <taxon>Anosia</taxon>
    </lineage>
</organism>
<dbReference type="EMBL" id="CAKASE010000044">
    <property type="protein sequence ID" value="CAG9559867.1"/>
    <property type="molecule type" value="Genomic_DNA"/>
</dbReference>
<evidence type="ECO:0000313" key="3">
    <source>
        <dbReference type="Proteomes" id="UP000789524"/>
    </source>
</evidence>
<feature type="region of interest" description="Disordered" evidence="1">
    <location>
        <begin position="58"/>
        <end position="83"/>
    </location>
</feature>
<evidence type="ECO:0000313" key="2">
    <source>
        <dbReference type="EMBL" id="CAG9559867.1"/>
    </source>
</evidence>
<feature type="compositionally biased region" description="Low complexity" evidence="1">
    <location>
        <begin position="61"/>
        <end position="71"/>
    </location>
</feature>
<keyword evidence="3" id="KW-1185">Reference proteome</keyword>
<gene>
    <name evidence="2" type="ORF">DCHRY22_LOCUS1648</name>
</gene>
<proteinExistence type="predicted"/>
<comment type="caution">
    <text evidence="2">The sequence shown here is derived from an EMBL/GenBank/DDBJ whole genome shotgun (WGS) entry which is preliminary data.</text>
</comment>
<name>A0A8J2QCM2_9NEOP</name>